<dbReference type="Gene3D" id="3.40.630.190">
    <property type="entry name" value="LCP protein"/>
    <property type="match status" value="1"/>
</dbReference>
<keyword evidence="2" id="KW-0812">Transmembrane</keyword>
<gene>
    <name evidence="4" type="ORF">H9841_01215</name>
</gene>
<dbReference type="AlphaFoldDB" id="A0A9D1Y742"/>
<evidence type="ECO:0000256" key="1">
    <source>
        <dbReference type="ARBA" id="ARBA00006068"/>
    </source>
</evidence>
<proteinExistence type="inferred from homology"/>
<protein>
    <submittedName>
        <fullName evidence="4">LCP family protein</fullName>
    </submittedName>
</protein>
<dbReference type="NCBIfam" id="TIGR00350">
    <property type="entry name" value="lytR_cpsA_psr"/>
    <property type="match status" value="1"/>
</dbReference>
<keyword evidence="2" id="KW-1133">Transmembrane helix</keyword>
<name>A0A9D1Y742_9FIRM</name>
<evidence type="ECO:0000313" key="5">
    <source>
        <dbReference type="Proteomes" id="UP000823868"/>
    </source>
</evidence>
<organism evidence="4 5">
    <name type="scientific">Candidatus Flavonifractor merdigallinarum</name>
    <dbReference type="NCBI Taxonomy" id="2838589"/>
    <lineage>
        <taxon>Bacteria</taxon>
        <taxon>Bacillati</taxon>
        <taxon>Bacillota</taxon>
        <taxon>Clostridia</taxon>
        <taxon>Eubacteriales</taxon>
        <taxon>Oscillospiraceae</taxon>
        <taxon>Flavonifractor</taxon>
    </lineage>
</organism>
<reference evidence="4" key="1">
    <citation type="journal article" date="2021" name="PeerJ">
        <title>Extensive microbial diversity within the chicken gut microbiome revealed by metagenomics and culture.</title>
        <authorList>
            <person name="Gilroy R."/>
            <person name="Ravi A."/>
            <person name="Getino M."/>
            <person name="Pursley I."/>
            <person name="Horton D.L."/>
            <person name="Alikhan N.F."/>
            <person name="Baker D."/>
            <person name="Gharbi K."/>
            <person name="Hall N."/>
            <person name="Watson M."/>
            <person name="Adriaenssens E.M."/>
            <person name="Foster-Nyarko E."/>
            <person name="Jarju S."/>
            <person name="Secka A."/>
            <person name="Antonio M."/>
            <person name="Oren A."/>
            <person name="Chaudhuri R.R."/>
            <person name="La Ragione R."/>
            <person name="Hildebrand F."/>
            <person name="Pallen M.J."/>
        </authorList>
    </citation>
    <scope>NUCLEOTIDE SEQUENCE</scope>
    <source>
        <strain evidence="4">ChiBcec16_6824</strain>
    </source>
</reference>
<feature type="transmembrane region" description="Helical" evidence="2">
    <location>
        <begin position="20"/>
        <end position="41"/>
    </location>
</feature>
<dbReference type="InterPro" id="IPR050922">
    <property type="entry name" value="LytR/CpsA/Psr_CW_biosynth"/>
</dbReference>
<dbReference type="PANTHER" id="PTHR33392">
    <property type="entry name" value="POLYISOPRENYL-TEICHOIC ACID--PEPTIDOGLYCAN TEICHOIC ACID TRANSFERASE TAGU"/>
    <property type="match status" value="1"/>
</dbReference>
<evidence type="ECO:0000313" key="4">
    <source>
        <dbReference type="EMBL" id="HIY20505.1"/>
    </source>
</evidence>
<evidence type="ECO:0000259" key="3">
    <source>
        <dbReference type="Pfam" id="PF03816"/>
    </source>
</evidence>
<dbReference type="Pfam" id="PF03816">
    <property type="entry name" value="LytR_cpsA_psr"/>
    <property type="match status" value="1"/>
</dbReference>
<accession>A0A9D1Y742</accession>
<dbReference type="InterPro" id="IPR004474">
    <property type="entry name" value="LytR_CpsA_psr"/>
</dbReference>
<comment type="similarity">
    <text evidence="1">Belongs to the LytR/CpsA/Psr (LCP) family.</text>
</comment>
<keyword evidence="2" id="KW-0472">Membrane</keyword>
<comment type="caution">
    <text evidence="4">The sequence shown here is derived from an EMBL/GenBank/DDBJ whole genome shotgun (WGS) entry which is preliminary data.</text>
</comment>
<reference evidence="4" key="2">
    <citation type="submission" date="2021-04" db="EMBL/GenBank/DDBJ databases">
        <authorList>
            <person name="Gilroy R."/>
        </authorList>
    </citation>
    <scope>NUCLEOTIDE SEQUENCE</scope>
    <source>
        <strain evidence="4">ChiBcec16_6824</strain>
    </source>
</reference>
<dbReference type="PANTHER" id="PTHR33392:SF6">
    <property type="entry name" value="POLYISOPRENYL-TEICHOIC ACID--PEPTIDOGLYCAN TEICHOIC ACID TRANSFERASE TAGU"/>
    <property type="match status" value="1"/>
</dbReference>
<dbReference type="EMBL" id="DXDX01000028">
    <property type="protein sequence ID" value="HIY20505.1"/>
    <property type="molecule type" value="Genomic_DNA"/>
</dbReference>
<dbReference type="Proteomes" id="UP000823868">
    <property type="component" value="Unassembled WGS sequence"/>
</dbReference>
<evidence type="ECO:0000256" key="2">
    <source>
        <dbReference type="SAM" id="Phobius"/>
    </source>
</evidence>
<sequence>MGKRVQRRRVSPLRRVAKILYGLLVALSAVVVVLYVFLIVLRKEPTMAPTPAPPPVGSAVPDSGGSVVANGLVRKDKTYTVLLTCPDATSGNADSIMVAMYDTINQKAGLVSIPRDTLVQGESPNGNRYYKINSSYHYGIDELKEMVSQLLGIPIDYYVAIDVDTFPKLVDMVGGVDFEIPVYMDYDDPTQDLHIHFQRGMTHLDGQEAMEVCRFRHNNAGKVQVAYSDVERTQTQQKILTLIAQKVLSQPDNIPGYINLIAENVETDLSLGEMLWFVEPALKFDLGSDLSTATLPGDGTVTYKGIEWCYELYPDQVLEILNEMLNPYTTPITEDMIQILQK</sequence>
<feature type="domain" description="Cell envelope-related transcriptional attenuator" evidence="3">
    <location>
        <begin position="92"/>
        <end position="248"/>
    </location>
</feature>